<proteinExistence type="predicted"/>
<protein>
    <recommendedName>
        <fullName evidence="4">DUF4398 domain-containing protein</fullName>
    </recommendedName>
</protein>
<dbReference type="Proteomes" id="UP000325385">
    <property type="component" value="Chromosome"/>
</dbReference>
<accession>A0A5P6NBB3</accession>
<reference evidence="3" key="1">
    <citation type="submission" date="2018-09" db="EMBL/GenBank/DDBJ databases">
        <title>Nocardia yunnanensis sp. nov., an actinomycete isolated from a soil sample.</title>
        <authorList>
            <person name="Zhang J."/>
        </authorList>
    </citation>
    <scope>NUCLEOTIDE SEQUENCE [LARGE SCALE GENOMIC DNA]</scope>
    <source>
        <strain evidence="3">21-3</strain>
    </source>
</reference>
<dbReference type="AlphaFoldDB" id="A0A5P6NBB3"/>
<dbReference type="PROSITE" id="PS51257">
    <property type="entry name" value="PROKAR_LIPOPROTEIN"/>
    <property type="match status" value="1"/>
</dbReference>
<name>A0A5P6NBB3_9SPHN</name>
<evidence type="ECO:0000313" key="2">
    <source>
        <dbReference type="EMBL" id="QFI63228.1"/>
    </source>
</evidence>
<feature type="chain" id="PRO_5024918670" description="DUF4398 domain-containing protein" evidence="1">
    <location>
        <begin position="28"/>
        <end position="176"/>
    </location>
</feature>
<evidence type="ECO:0000256" key="1">
    <source>
        <dbReference type="SAM" id="SignalP"/>
    </source>
</evidence>
<evidence type="ECO:0000313" key="3">
    <source>
        <dbReference type="Proteomes" id="UP000325385"/>
    </source>
</evidence>
<dbReference type="EMBL" id="CP032228">
    <property type="protein sequence ID" value="QFI63228.1"/>
    <property type="molecule type" value="Genomic_DNA"/>
</dbReference>
<gene>
    <name evidence="2" type="ORF">D0Y83_08060</name>
</gene>
<organism evidence="2 3">
    <name type="scientific">Qipengyuania flava</name>
    <dbReference type="NCBI Taxonomy" id="192812"/>
    <lineage>
        <taxon>Bacteria</taxon>
        <taxon>Pseudomonadati</taxon>
        <taxon>Pseudomonadota</taxon>
        <taxon>Alphaproteobacteria</taxon>
        <taxon>Sphingomonadales</taxon>
        <taxon>Erythrobacteraceae</taxon>
        <taxon>Qipengyuania</taxon>
    </lineage>
</organism>
<keyword evidence="1" id="KW-0732">Signal</keyword>
<feature type="signal peptide" evidence="1">
    <location>
        <begin position="1"/>
        <end position="27"/>
    </location>
</feature>
<sequence>MDRGMFDHKPAALLFAALLLAGCASTAGDSYPSLAVRDVERAEGTFEPAAPRQLDVPPVVIDAEGDVPARLESLVAAARDAHEQFTAAVPAAQRRVQAAGNAAVGSDSWASAQVALADLDSARSNAAVALGDLDILFAAATVQAQDAAAIAAARATVVALVTEEDVVLERLRAQVR</sequence>
<evidence type="ECO:0008006" key="4">
    <source>
        <dbReference type="Google" id="ProtNLM"/>
    </source>
</evidence>